<dbReference type="Proteomes" id="UP000255277">
    <property type="component" value="Unassembled WGS sequence"/>
</dbReference>
<dbReference type="GO" id="GO:0020037">
    <property type="term" value="F:heme binding"/>
    <property type="evidence" value="ECO:0007669"/>
    <property type="project" value="InterPro"/>
</dbReference>
<dbReference type="PANTHER" id="PTHR11465:SF61">
    <property type="entry name" value="CATALASE"/>
    <property type="match status" value="1"/>
</dbReference>
<protein>
    <submittedName>
        <fullName evidence="2">Catalase</fullName>
        <ecNumber evidence="2">1.11.1.6</ecNumber>
    </submittedName>
</protein>
<dbReference type="SUPFAM" id="SSF56634">
    <property type="entry name" value="Heme-dependent catalase-like"/>
    <property type="match status" value="1"/>
</dbReference>
<sequence length="104" mass="12018">MLNKLLLRQTNIVPGIDFSPDKMLQGRLFSYGDTQRYRLGVNHWQIPVNQAKGVGVENLCPFSRDGQMRILDDNQGSKTHYYPNSKDALEDQPQFKKTWTSCTR</sequence>
<dbReference type="InterPro" id="IPR018028">
    <property type="entry name" value="Catalase"/>
</dbReference>
<feature type="domain" description="Catalase core" evidence="1">
    <location>
        <begin position="7"/>
        <end position="86"/>
    </location>
</feature>
<dbReference type="Pfam" id="PF00199">
    <property type="entry name" value="Catalase"/>
    <property type="match status" value="1"/>
</dbReference>
<dbReference type="GO" id="GO:0042542">
    <property type="term" value="P:response to hydrogen peroxide"/>
    <property type="evidence" value="ECO:0007669"/>
    <property type="project" value="TreeGrafter"/>
</dbReference>
<organism evidence="2 3">
    <name type="scientific">Staphylococcus gallinarum</name>
    <dbReference type="NCBI Taxonomy" id="1293"/>
    <lineage>
        <taxon>Bacteria</taxon>
        <taxon>Bacillati</taxon>
        <taxon>Bacillota</taxon>
        <taxon>Bacilli</taxon>
        <taxon>Bacillales</taxon>
        <taxon>Staphylococcaceae</taxon>
        <taxon>Staphylococcus</taxon>
    </lineage>
</organism>
<dbReference type="GO" id="GO:0004096">
    <property type="term" value="F:catalase activity"/>
    <property type="evidence" value="ECO:0007669"/>
    <property type="project" value="UniProtKB-EC"/>
</dbReference>
<dbReference type="EMBL" id="UHDK01000001">
    <property type="protein sequence ID" value="SUM34674.1"/>
    <property type="molecule type" value="Genomic_DNA"/>
</dbReference>
<dbReference type="PROSITE" id="PS51402">
    <property type="entry name" value="CATALASE_3"/>
    <property type="match status" value="1"/>
</dbReference>
<reference evidence="2 3" key="1">
    <citation type="submission" date="2018-06" db="EMBL/GenBank/DDBJ databases">
        <authorList>
            <consortium name="Pathogen Informatics"/>
            <person name="Doyle S."/>
        </authorList>
    </citation>
    <scope>NUCLEOTIDE SEQUENCE [LARGE SCALE GENOMIC DNA]</scope>
    <source>
        <strain evidence="2 3">NCTC12195</strain>
    </source>
</reference>
<keyword evidence="2" id="KW-0575">Peroxidase</keyword>
<name>A0A380FNC4_STAGA</name>
<dbReference type="EC" id="1.11.1.6" evidence="2"/>
<dbReference type="AlphaFoldDB" id="A0A380FNC4"/>
<gene>
    <name evidence="2" type="primary">katA_4</name>
    <name evidence="2" type="ORF">NCTC12195_04201</name>
</gene>
<dbReference type="GO" id="GO:0042744">
    <property type="term" value="P:hydrogen peroxide catabolic process"/>
    <property type="evidence" value="ECO:0007669"/>
    <property type="project" value="TreeGrafter"/>
</dbReference>
<evidence type="ECO:0000313" key="3">
    <source>
        <dbReference type="Proteomes" id="UP000255277"/>
    </source>
</evidence>
<keyword evidence="2" id="KW-0560">Oxidoreductase</keyword>
<dbReference type="PROSITE" id="PS00437">
    <property type="entry name" value="CATALASE_1"/>
    <property type="match status" value="1"/>
</dbReference>
<dbReference type="InterPro" id="IPR002226">
    <property type="entry name" value="Catalase_haem_BS"/>
</dbReference>
<evidence type="ECO:0000259" key="1">
    <source>
        <dbReference type="Pfam" id="PF00199"/>
    </source>
</evidence>
<dbReference type="GO" id="GO:0005737">
    <property type="term" value="C:cytoplasm"/>
    <property type="evidence" value="ECO:0007669"/>
    <property type="project" value="TreeGrafter"/>
</dbReference>
<dbReference type="InterPro" id="IPR020835">
    <property type="entry name" value="Catalase_sf"/>
</dbReference>
<accession>A0A380FNC4</accession>
<dbReference type="Gene3D" id="2.40.180.10">
    <property type="entry name" value="Catalase core domain"/>
    <property type="match status" value="1"/>
</dbReference>
<proteinExistence type="predicted"/>
<dbReference type="InterPro" id="IPR011614">
    <property type="entry name" value="Catalase_core"/>
</dbReference>
<dbReference type="PANTHER" id="PTHR11465">
    <property type="entry name" value="CATALASE"/>
    <property type="match status" value="1"/>
</dbReference>
<evidence type="ECO:0000313" key="2">
    <source>
        <dbReference type="EMBL" id="SUM34674.1"/>
    </source>
</evidence>